<dbReference type="EMBL" id="SPOF01000084">
    <property type="protein sequence ID" value="TIB07644.1"/>
    <property type="molecule type" value="Genomic_DNA"/>
</dbReference>
<evidence type="ECO:0000313" key="1">
    <source>
        <dbReference type="EMBL" id="TIB07644.1"/>
    </source>
</evidence>
<evidence type="ECO:0000313" key="2">
    <source>
        <dbReference type="EMBL" id="TIB29307.1"/>
    </source>
</evidence>
<dbReference type="EMBL" id="SPOI01000300">
    <property type="protein sequence ID" value="TIB29307.1"/>
    <property type="molecule type" value="Genomic_DNA"/>
</dbReference>
<dbReference type="PANTHER" id="PTHR28015">
    <property type="entry name" value="ATP SYNTHASE ASSEMBLY FACTOR FMC1, MITOCHONDRIAL"/>
    <property type="match status" value="1"/>
</dbReference>
<dbReference type="GO" id="GO:0005759">
    <property type="term" value="C:mitochondrial matrix"/>
    <property type="evidence" value="ECO:0007669"/>
    <property type="project" value="TreeGrafter"/>
</dbReference>
<dbReference type="Pfam" id="PF13233">
    <property type="entry name" value="Complex1_LYR_2"/>
    <property type="match status" value="1"/>
</dbReference>
<dbReference type="OMA" id="NPGADMD"/>
<organism evidence="1 3">
    <name type="scientific">Wallemia ichthyophaga</name>
    <dbReference type="NCBI Taxonomy" id="245174"/>
    <lineage>
        <taxon>Eukaryota</taxon>
        <taxon>Fungi</taxon>
        <taxon>Dikarya</taxon>
        <taxon>Basidiomycota</taxon>
        <taxon>Wallemiomycotina</taxon>
        <taxon>Wallemiomycetes</taxon>
        <taxon>Wallemiales</taxon>
        <taxon>Wallemiaceae</taxon>
        <taxon>Wallemia</taxon>
    </lineage>
</organism>
<proteinExistence type="predicted"/>
<accession>A0A4V6TMJ6</accession>
<reference evidence="3 4" key="1">
    <citation type="submission" date="2019-03" db="EMBL/GenBank/DDBJ databases">
        <title>Sequencing 23 genomes of Wallemia ichthyophaga.</title>
        <authorList>
            <person name="Gostincar C."/>
        </authorList>
    </citation>
    <scope>NUCLEOTIDE SEQUENCE [LARGE SCALE GENOMIC DNA]</scope>
    <source>
        <strain evidence="2 4">EXF-6200</strain>
        <strain evidence="1 3">EXF-8621</strain>
    </source>
</reference>
<sequence>MTTLLYRNLLREFSRSTPPGERNGQIFAHLRTLFASASHSKEDMESMVDFLRASRQHKELLKRYNPLSDQTPQERVEATARRVGLAVPQTPDF</sequence>
<comment type="caution">
    <text evidence="1">The sequence shown here is derived from an EMBL/GenBank/DDBJ whole genome shotgun (WGS) entry which is preliminary data.</text>
</comment>
<dbReference type="OrthoDB" id="15893at2759"/>
<evidence type="ECO:0000313" key="3">
    <source>
        <dbReference type="Proteomes" id="UP000306954"/>
    </source>
</evidence>
<protein>
    <recommendedName>
        <fullName evidence="5">Complex 1 LYR protein</fullName>
    </recommendedName>
</protein>
<evidence type="ECO:0008006" key="5">
    <source>
        <dbReference type="Google" id="ProtNLM"/>
    </source>
</evidence>
<dbReference type="AlphaFoldDB" id="A0A4V6TMJ6"/>
<evidence type="ECO:0000313" key="4">
    <source>
        <dbReference type="Proteomes" id="UP000310689"/>
    </source>
</evidence>
<dbReference type="GO" id="GO:0033615">
    <property type="term" value="P:mitochondrial proton-transporting ATP synthase complex assembly"/>
    <property type="evidence" value="ECO:0007669"/>
    <property type="project" value="InterPro"/>
</dbReference>
<dbReference type="Proteomes" id="UP000306954">
    <property type="component" value="Unassembled WGS sequence"/>
</dbReference>
<dbReference type="PANTHER" id="PTHR28015:SF1">
    <property type="entry name" value="ATP SYNTHASE ASSEMBLY FACTOR FMC1, MITOCHONDRIAL"/>
    <property type="match status" value="1"/>
</dbReference>
<dbReference type="Proteomes" id="UP000310689">
    <property type="component" value="Unassembled WGS sequence"/>
</dbReference>
<name>A0A4V6TMJ6_WALIC</name>
<gene>
    <name evidence="2" type="ORF">E3P86_03700</name>
    <name evidence="1" type="ORF">E3P90_03998</name>
</gene>
<dbReference type="InterPro" id="IPR039196">
    <property type="entry name" value="Fmc1"/>
</dbReference>